<dbReference type="GO" id="GO:1902600">
    <property type="term" value="P:proton transmembrane transport"/>
    <property type="evidence" value="ECO:0007669"/>
    <property type="project" value="TreeGrafter"/>
</dbReference>
<reference evidence="3" key="1">
    <citation type="submission" date="2020-01" db="EMBL/GenBank/DDBJ databases">
        <authorList>
            <consortium name="DOE Joint Genome Institute"/>
            <person name="Haridas S."/>
            <person name="Albert R."/>
            <person name="Binder M."/>
            <person name="Bloem J."/>
            <person name="Labutti K."/>
            <person name="Salamov A."/>
            <person name="Andreopoulos B."/>
            <person name="Baker S.E."/>
            <person name="Barry K."/>
            <person name="Bills G."/>
            <person name="Bluhm B.H."/>
            <person name="Cannon C."/>
            <person name="Castanera R."/>
            <person name="Culley D.E."/>
            <person name="Daum C."/>
            <person name="Ezra D."/>
            <person name="Gonzalez J.B."/>
            <person name="Henrissat B."/>
            <person name="Kuo A."/>
            <person name="Liang C."/>
            <person name="Lipzen A."/>
            <person name="Lutzoni F."/>
            <person name="Magnuson J."/>
            <person name="Mondo S."/>
            <person name="Nolan M."/>
            <person name="Ohm R."/>
            <person name="Pangilinan J."/>
            <person name="Park H.-J."/>
            <person name="Ramirez L."/>
            <person name="Alfaro M."/>
            <person name="Sun H."/>
            <person name="Tritt A."/>
            <person name="Yoshinaga Y."/>
            <person name="Zwiers L.-H."/>
            <person name="Turgeon B.G."/>
            <person name="Goodwin S.B."/>
            <person name="Spatafora J.W."/>
            <person name="Crous P.W."/>
            <person name="Grigoriev I.V."/>
        </authorList>
    </citation>
    <scope>NUCLEOTIDE SEQUENCE</scope>
    <source>
        <strain evidence="3">CBS 342.82</strain>
    </source>
</reference>
<dbReference type="Proteomes" id="UP000504637">
    <property type="component" value="Unplaced"/>
</dbReference>
<feature type="region of interest" description="Disordered" evidence="1">
    <location>
        <begin position="275"/>
        <end position="295"/>
    </location>
</feature>
<dbReference type="RefSeq" id="XP_033460431.1">
    <property type="nucleotide sequence ID" value="XM_033601302.1"/>
</dbReference>
<sequence length="295" mass="33345">MRLFLLPVSTKRTLIYCERVPEAILAAGTKPPWSEQIINRASKTWMGWEKAEKGWQKQLTVYGNKLFRRIPFEEWGLKSLPAATQKRLEDVDQGRMKFECVFPSKFVREGRVSEILKKLATERQALHRQRMWTCIALMPVSAPFTLVPVIPNIPFFYLCFRAYSHYRALYGSRLLDHLVTKKLITSSPSSTLDEVYAAGILKPADEAAKVAPSISSAEVEEAVAKIESQDAGGKGEEAMLLQSWNGRVLAESYQLPEMEIEIERAVEQVEKAIQTAKEKAGSAVQPESKGEEIKR</sequence>
<dbReference type="AlphaFoldDB" id="A0A6J3M5S4"/>
<accession>A0A6J3M5S4</accession>
<keyword evidence="2" id="KW-1185">Reference proteome</keyword>
<dbReference type="GO" id="GO:0005743">
    <property type="term" value="C:mitochondrial inner membrane"/>
    <property type="evidence" value="ECO:0007669"/>
    <property type="project" value="TreeGrafter"/>
</dbReference>
<organism evidence="3">
    <name type="scientific">Dissoconium aciculare CBS 342.82</name>
    <dbReference type="NCBI Taxonomy" id="1314786"/>
    <lineage>
        <taxon>Eukaryota</taxon>
        <taxon>Fungi</taxon>
        <taxon>Dikarya</taxon>
        <taxon>Ascomycota</taxon>
        <taxon>Pezizomycotina</taxon>
        <taxon>Dothideomycetes</taxon>
        <taxon>Dothideomycetidae</taxon>
        <taxon>Mycosphaerellales</taxon>
        <taxon>Dissoconiaceae</taxon>
        <taxon>Dissoconium</taxon>
    </lineage>
</organism>
<protein>
    <recommendedName>
        <fullName evidence="4">Mitochondrial K+-H+ exchange-related-domain-containing protein</fullName>
    </recommendedName>
</protein>
<evidence type="ECO:0008006" key="4">
    <source>
        <dbReference type="Google" id="ProtNLM"/>
    </source>
</evidence>
<evidence type="ECO:0000256" key="1">
    <source>
        <dbReference type="SAM" id="MobiDB-lite"/>
    </source>
</evidence>
<dbReference type="PANTHER" id="PTHR28062:SF1">
    <property type="entry name" value="TRANSMEMBRANE PROTEIN"/>
    <property type="match status" value="1"/>
</dbReference>
<evidence type="ECO:0000313" key="2">
    <source>
        <dbReference type="Proteomes" id="UP000504637"/>
    </source>
</evidence>
<dbReference type="Pfam" id="PF10173">
    <property type="entry name" value="Mit_KHE1"/>
    <property type="match status" value="1"/>
</dbReference>
<reference evidence="3" key="2">
    <citation type="submission" date="2020-04" db="EMBL/GenBank/DDBJ databases">
        <authorList>
            <consortium name="NCBI Genome Project"/>
        </authorList>
    </citation>
    <scope>NUCLEOTIDE SEQUENCE</scope>
    <source>
        <strain evidence="3">CBS 342.82</strain>
    </source>
</reference>
<name>A0A6J3M5S4_9PEZI</name>
<dbReference type="PANTHER" id="PTHR28062">
    <property type="entry name" value="K+-H+ EXCHANGE-LIKE PROTEIN"/>
    <property type="match status" value="1"/>
</dbReference>
<dbReference type="OrthoDB" id="5562676at2759"/>
<dbReference type="InterPro" id="IPR018786">
    <property type="entry name" value="Mit_KHE1"/>
</dbReference>
<dbReference type="GO" id="GO:0006813">
    <property type="term" value="P:potassium ion transport"/>
    <property type="evidence" value="ECO:0007669"/>
    <property type="project" value="TreeGrafter"/>
</dbReference>
<proteinExistence type="predicted"/>
<evidence type="ECO:0000313" key="3">
    <source>
        <dbReference type="RefSeq" id="XP_033460431.1"/>
    </source>
</evidence>
<reference evidence="3" key="3">
    <citation type="submission" date="2025-08" db="UniProtKB">
        <authorList>
            <consortium name="RefSeq"/>
        </authorList>
    </citation>
    <scope>IDENTIFICATION</scope>
    <source>
        <strain evidence="3">CBS 342.82</strain>
    </source>
</reference>
<dbReference type="GeneID" id="54359102"/>
<gene>
    <name evidence="3" type="ORF">K489DRAFT_318298</name>
</gene>